<evidence type="ECO:0000313" key="2">
    <source>
        <dbReference type="EMBL" id="KAH0867847.1"/>
    </source>
</evidence>
<name>A0ABQ7YI94_BRANA</name>
<feature type="compositionally biased region" description="Basic and acidic residues" evidence="1">
    <location>
        <begin position="96"/>
        <end position="111"/>
    </location>
</feature>
<organism evidence="2 3">
    <name type="scientific">Brassica napus</name>
    <name type="common">Rape</name>
    <dbReference type="NCBI Taxonomy" id="3708"/>
    <lineage>
        <taxon>Eukaryota</taxon>
        <taxon>Viridiplantae</taxon>
        <taxon>Streptophyta</taxon>
        <taxon>Embryophyta</taxon>
        <taxon>Tracheophyta</taxon>
        <taxon>Spermatophyta</taxon>
        <taxon>Magnoliopsida</taxon>
        <taxon>eudicotyledons</taxon>
        <taxon>Gunneridae</taxon>
        <taxon>Pentapetalae</taxon>
        <taxon>rosids</taxon>
        <taxon>malvids</taxon>
        <taxon>Brassicales</taxon>
        <taxon>Brassicaceae</taxon>
        <taxon>Brassiceae</taxon>
        <taxon>Brassica</taxon>
    </lineage>
</organism>
<proteinExistence type="predicted"/>
<comment type="caution">
    <text evidence="2">The sequence shown here is derived from an EMBL/GenBank/DDBJ whole genome shotgun (WGS) entry which is preliminary data.</text>
</comment>
<feature type="region of interest" description="Disordered" evidence="1">
    <location>
        <begin position="86"/>
        <end position="137"/>
    </location>
</feature>
<dbReference type="Proteomes" id="UP000824890">
    <property type="component" value="Unassembled WGS sequence"/>
</dbReference>
<evidence type="ECO:0000256" key="1">
    <source>
        <dbReference type="SAM" id="MobiDB-lite"/>
    </source>
</evidence>
<evidence type="ECO:0000313" key="3">
    <source>
        <dbReference type="Proteomes" id="UP000824890"/>
    </source>
</evidence>
<sequence>MNYYHSGQLKNGVVDVSKVDSACIFTSLLSKMFEKTIVIEKMWFKLPFHNIENKTLLWEVEDNKKRTKCNKSMSWKYTLKRDDVIEENEENATTEKPSETPMEEHDNREIVDNVNEEEEDDAIESDNHGKDETYGFKTKDDESVNCEACLFYKSDIDDEVEILEEEIDVFVNVNYNEKIHHEDDFYLPCKKVNCHEVADIFLEDTRRDLEMSAPKIKDEMKRRYKIIISPPQLEVARRMVFDKIQVENNEQFARLQDYEHDIKRQTKIPQLRLTPPEERNEAFSQIYIFFEALKRSWKQDCRPIISVDGIFLKHYVQEIILTAIGSDPNTQIYIIAWNVVSVKNNEN</sequence>
<dbReference type="PANTHER" id="PTHR31973">
    <property type="entry name" value="POLYPROTEIN, PUTATIVE-RELATED"/>
    <property type="match status" value="1"/>
</dbReference>
<feature type="compositionally biased region" description="Basic and acidic residues" evidence="1">
    <location>
        <begin position="125"/>
        <end position="137"/>
    </location>
</feature>
<keyword evidence="3" id="KW-1185">Reference proteome</keyword>
<feature type="compositionally biased region" description="Acidic residues" evidence="1">
    <location>
        <begin position="114"/>
        <end position="124"/>
    </location>
</feature>
<protein>
    <submittedName>
        <fullName evidence="2">Uncharacterized protein</fullName>
    </submittedName>
</protein>
<reference evidence="2 3" key="1">
    <citation type="submission" date="2021-05" db="EMBL/GenBank/DDBJ databases">
        <title>Genome Assembly of Synthetic Allotetraploid Brassica napus Reveals Homoeologous Exchanges between Subgenomes.</title>
        <authorList>
            <person name="Davis J.T."/>
        </authorList>
    </citation>
    <scope>NUCLEOTIDE SEQUENCE [LARGE SCALE GENOMIC DNA]</scope>
    <source>
        <strain evidence="3">cv. Da-Ae</strain>
        <tissue evidence="2">Seedling</tissue>
    </source>
</reference>
<accession>A0ABQ7YI94</accession>
<dbReference type="EMBL" id="JAGKQM010000017">
    <property type="protein sequence ID" value="KAH0867847.1"/>
    <property type="molecule type" value="Genomic_DNA"/>
</dbReference>
<gene>
    <name evidence="2" type="ORF">HID58_074869</name>
</gene>
<dbReference type="PANTHER" id="PTHR31973:SF187">
    <property type="entry name" value="MUTATOR TRANSPOSASE MUDRA PROTEIN"/>
    <property type="match status" value="1"/>
</dbReference>